<keyword evidence="3" id="KW-0050">Antiport</keyword>
<feature type="transmembrane region" description="Helical" evidence="11">
    <location>
        <begin position="410"/>
        <end position="428"/>
    </location>
</feature>
<dbReference type="InterPro" id="IPR004837">
    <property type="entry name" value="NaCa_Exmemb"/>
</dbReference>
<feature type="transmembrane region" description="Helical" evidence="11">
    <location>
        <begin position="244"/>
        <end position="261"/>
    </location>
</feature>
<evidence type="ECO:0000256" key="3">
    <source>
        <dbReference type="ARBA" id="ARBA00022449"/>
    </source>
</evidence>
<protein>
    <recommendedName>
        <fullName evidence="12">Sodium/calcium exchanger membrane region domain-containing protein</fullName>
    </recommendedName>
</protein>
<dbReference type="InterPro" id="IPR051359">
    <property type="entry name" value="CaCA_antiporter"/>
</dbReference>
<keyword evidence="7 11" id="KW-0472">Membrane</keyword>
<dbReference type="Gene3D" id="1.20.1420.30">
    <property type="entry name" value="NCX, central ion-binding region"/>
    <property type="match status" value="2"/>
</dbReference>
<dbReference type="GO" id="GO:0015297">
    <property type="term" value="F:antiporter activity"/>
    <property type="evidence" value="ECO:0007669"/>
    <property type="project" value="UniProtKB-KW"/>
</dbReference>
<feature type="domain" description="Sodium/calcium exchanger membrane region" evidence="12">
    <location>
        <begin position="118"/>
        <end position="260"/>
    </location>
</feature>
<evidence type="ECO:0000256" key="4">
    <source>
        <dbReference type="ARBA" id="ARBA00022692"/>
    </source>
</evidence>
<gene>
    <name evidence="13" type="ORF">Cni_G24967</name>
</gene>
<evidence type="ECO:0000256" key="8">
    <source>
        <dbReference type="ARBA" id="ARBA00023201"/>
    </source>
</evidence>
<dbReference type="GO" id="GO:0016020">
    <property type="term" value="C:membrane"/>
    <property type="evidence" value="ECO:0007669"/>
    <property type="project" value="UniProtKB-SubCell"/>
</dbReference>
<dbReference type="PANTHER" id="PTHR12266">
    <property type="entry name" value="NA+/CA2+ K+ INDEPENDENT EXCHANGER"/>
    <property type="match status" value="1"/>
</dbReference>
<evidence type="ECO:0000256" key="5">
    <source>
        <dbReference type="ARBA" id="ARBA00022989"/>
    </source>
</evidence>
<dbReference type="GO" id="GO:0008324">
    <property type="term" value="F:monoatomic cation transmembrane transporter activity"/>
    <property type="evidence" value="ECO:0007669"/>
    <property type="project" value="TreeGrafter"/>
</dbReference>
<dbReference type="Pfam" id="PF01699">
    <property type="entry name" value="Na_Ca_ex"/>
    <property type="match status" value="2"/>
</dbReference>
<dbReference type="GO" id="GO:0006814">
    <property type="term" value="P:sodium ion transport"/>
    <property type="evidence" value="ECO:0007669"/>
    <property type="project" value="UniProtKB-KW"/>
</dbReference>
<evidence type="ECO:0000256" key="7">
    <source>
        <dbReference type="ARBA" id="ARBA00023136"/>
    </source>
</evidence>
<dbReference type="AlphaFoldDB" id="A0AAQ3QQ31"/>
<keyword evidence="8" id="KW-0739">Sodium transport</keyword>
<dbReference type="Proteomes" id="UP001327560">
    <property type="component" value="Chromosome 8"/>
</dbReference>
<evidence type="ECO:0000256" key="6">
    <source>
        <dbReference type="ARBA" id="ARBA00023053"/>
    </source>
</evidence>
<feature type="transmembrane region" description="Helical" evidence="11">
    <location>
        <begin position="477"/>
        <end position="500"/>
    </location>
</feature>
<keyword evidence="14" id="KW-1185">Reference proteome</keyword>
<keyword evidence="4 11" id="KW-0812">Transmembrane</keyword>
<feature type="transmembrane region" description="Helical" evidence="11">
    <location>
        <begin position="111"/>
        <end position="129"/>
    </location>
</feature>
<keyword evidence="6" id="KW-0915">Sodium</keyword>
<evidence type="ECO:0000256" key="10">
    <source>
        <dbReference type="SAM" id="MobiDB-lite"/>
    </source>
</evidence>
<feature type="domain" description="Sodium/calcium exchanger membrane region" evidence="12">
    <location>
        <begin position="414"/>
        <end position="563"/>
    </location>
</feature>
<dbReference type="InterPro" id="IPR044880">
    <property type="entry name" value="NCX_ion-bd_dom_sf"/>
</dbReference>
<comment type="subcellular location">
    <subcellularLocation>
        <location evidence="1">Membrane</location>
        <topology evidence="1">Multi-pass membrane protein</topology>
    </subcellularLocation>
</comment>
<keyword evidence="5 11" id="KW-1133">Transmembrane helix</keyword>
<dbReference type="PANTHER" id="PTHR12266:SF33">
    <property type="entry name" value="CATION_CALCIUM EXCHANGER 5"/>
    <property type="match status" value="1"/>
</dbReference>
<feature type="transmembrane region" description="Helical" evidence="11">
    <location>
        <begin position="184"/>
        <end position="208"/>
    </location>
</feature>
<feature type="transmembrane region" description="Helical" evidence="11">
    <location>
        <begin position="546"/>
        <end position="566"/>
    </location>
</feature>
<evidence type="ECO:0000256" key="11">
    <source>
        <dbReference type="SAM" id="Phobius"/>
    </source>
</evidence>
<evidence type="ECO:0000256" key="1">
    <source>
        <dbReference type="ARBA" id="ARBA00004141"/>
    </source>
</evidence>
<dbReference type="EMBL" id="CP136897">
    <property type="protein sequence ID" value="WOL16185.1"/>
    <property type="molecule type" value="Genomic_DNA"/>
</dbReference>
<evidence type="ECO:0000313" key="13">
    <source>
        <dbReference type="EMBL" id="WOL16185.1"/>
    </source>
</evidence>
<comment type="similarity">
    <text evidence="9">Belongs to the Ca(2+):cation antiporter (CaCA) (TC 2.A.19) family. Cation/calcium exchanger (CCX) subfamily.</text>
</comment>
<keyword evidence="8" id="KW-0406">Ion transport</keyword>
<proteinExistence type="inferred from homology"/>
<evidence type="ECO:0000259" key="12">
    <source>
        <dbReference type="Pfam" id="PF01699"/>
    </source>
</evidence>
<sequence>MNAMADESSSAPPPPPSRLKLIGISIIPLLYLLSLLIFPPSLSNSHSRSPSPSSRLLLQSPPSSSSSSSACSSVFELPSERRCAFSLSRCRGGGILNYAALHFCLLSSRSLLSLPALALLLLLHFYFLVSTARDHFTPVVTRLANHLRLSPSMAAVTLLALGNGSPDFFASVAALRSGHPRTGLAAILSAGAFVSAFVVGAVAILAAPFPLDPGPFVRDVFFYIVAASALFYVYLSAEIFLWQAVGFILFYLFFVGLVFWMDLSVDGRKEKEGELSLEEARKEKAFVNSSTTDTEYGRAVGNIEGVESTWSICQMLGKVTQIWEVPVSTLLKLTIPSPSEWSRFYTSANIGLCPLIFLYSLNSFIPLDRKIVFLVPQIPVPVWSVVLLISLCLALAHFMFEMEPPETECIFVTLVAFMMSVLWISTMAGELLNCLETIGIILELPPAVLGLTVLAWGNSIGDLVADVALARAGQPAMAMAGCFAGPMFNMLVGLGTAMVIQTVAVYPRAYELRFHVSIVIAFVFLLLSLMGSLLVMTWSRFRVPRFWGFCLVGLYLLFTAVSLAIAKLPG</sequence>
<evidence type="ECO:0000256" key="2">
    <source>
        <dbReference type="ARBA" id="ARBA00022448"/>
    </source>
</evidence>
<feature type="region of interest" description="Disordered" evidence="10">
    <location>
        <begin position="49"/>
        <end position="69"/>
    </location>
</feature>
<feature type="transmembrane region" description="Helical" evidence="11">
    <location>
        <begin position="20"/>
        <end position="38"/>
    </location>
</feature>
<accession>A0AAQ3QQ31</accession>
<feature type="transmembrane region" description="Helical" evidence="11">
    <location>
        <begin position="344"/>
        <end position="361"/>
    </location>
</feature>
<evidence type="ECO:0000313" key="14">
    <source>
        <dbReference type="Proteomes" id="UP001327560"/>
    </source>
</evidence>
<keyword evidence="2" id="KW-0813">Transport</keyword>
<feature type="transmembrane region" description="Helical" evidence="11">
    <location>
        <begin position="440"/>
        <end position="457"/>
    </location>
</feature>
<feature type="transmembrane region" description="Helical" evidence="11">
    <location>
        <begin position="220"/>
        <end position="237"/>
    </location>
</feature>
<evidence type="ECO:0000256" key="9">
    <source>
        <dbReference type="ARBA" id="ARBA00038187"/>
    </source>
</evidence>
<organism evidence="13 14">
    <name type="scientific">Canna indica</name>
    <name type="common">Indian-shot</name>
    <dbReference type="NCBI Taxonomy" id="4628"/>
    <lineage>
        <taxon>Eukaryota</taxon>
        <taxon>Viridiplantae</taxon>
        <taxon>Streptophyta</taxon>
        <taxon>Embryophyta</taxon>
        <taxon>Tracheophyta</taxon>
        <taxon>Spermatophyta</taxon>
        <taxon>Magnoliopsida</taxon>
        <taxon>Liliopsida</taxon>
        <taxon>Zingiberales</taxon>
        <taxon>Cannaceae</taxon>
        <taxon>Canna</taxon>
    </lineage>
</organism>
<feature type="transmembrane region" description="Helical" evidence="11">
    <location>
        <begin position="512"/>
        <end position="534"/>
    </location>
</feature>
<reference evidence="13 14" key="1">
    <citation type="submission" date="2023-10" db="EMBL/GenBank/DDBJ databases">
        <title>Chromosome-scale genome assembly provides insights into flower coloration mechanisms of Canna indica.</title>
        <authorList>
            <person name="Li C."/>
        </authorList>
    </citation>
    <scope>NUCLEOTIDE SEQUENCE [LARGE SCALE GENOMIC DNA]</scope>
    <source>
        <tissue evidence="13">Flower</tissue>
    </source>
</reference>
<name>A0AAQ3QQ31_9LILI</name>
<feature type="transmembrane region" description="Helical" evidence="11">
    <location>
        <begin position="373"/>
        <end position="398"/>
    </location>
</feature>